<keyword evidence="2" id="KW-1185">Reference proteome</keyword>
<protein>
    <submittedName>
        <fullName evidence="1">Uncharacterized protein</fullName>
    </submittedName>
</protein>
<comment type="caution">
    <text evidence="1">The sequence shown here is derived from an EMBL/GenBank/DDBJ whole genome shotgun (WGS) entry which is preliminary data.</text>
</comment>
<proteinExistence type="predicted"/>
<evidence type="ECO:0000313" key="2">
    <source>
        <dbReference type="Proteomes" id="UP001177260"/>
    </source>
</evidence>
<accession>A0ACC3ALF1</accession>
<gene>
    <name evidence="1" type="ORF">N8T08_002852</name>
</gene>
<organism evidence="1 2">
    <name type="scientific">Aspergillus melleus</name>
    <dbReference type="NCBI Taxonomy" id="138277"/>
    <lineage>
        <taxon>Eukaryota</taxon>
        <taxon>Fungi</taxon>
        <taxon>Dikarya</taxon>
        <taxon>Ascomycota</taxon>
        <taxon>Pezizomycotina</taxon>
        <taxon>Eurotiomycetes</taxon>
        <taxon>Eurotiomycetidae</taxon>
        <taxon>Eurotiales</taxon>
        <taxon>Aspergillaceae</taxon>
        <taxon>Aspergillus</taxon>
        <taxon>Aspergillus subgen. Circumdati</taxon>
    </lineage>
</organism>
<reference evidence="1 2" key="1">
    <citation type="journal article" date="2023" name="ACS Omega">
        <title>Identification of the Neoaspergillic Acid Biosynthesis Gene Cluster by Establishing an In Vitro CRISPR-Ribonucleoprotein Genetic System in Aspergillus melleus.</title>
        <authorList>
            <person name="Yuan B."/>
            <person name="Grau M.F."/>
            <person name="Murata R.M."/>
            <person name="Torok T."/>
            <person name="Venkateswaran K."/>
            <person name="Stajich J.E."/>
            <person name="Wang C.C.C."/>
        </authorList>
    </citation>
    <scope>NUCLEOTIDE SEQUENCE [LARGE SCALE GENOMIC DNA]</scope>
    <source>
        <strain evidence="1 2">IMV 1140</strain>
    </source>
</reference>
<sequence>MGDVDNDSSPNWGPYANPSPEQVHTTWDIEGLPHTVTENYAQPTTADQWTSDAWMTAAATTTLSWASQMTSDASVSQTQYTSIPTDTSTSTDSLSTTTTLQTSSATTDTTTTSPSTTSSSSSTSTASATNPPNPSTSNLPTKTKIAIAVPISLIGTALILALLILLLRYRRRHKSRGSGPYMDIRENPSTHVPSHAHSDSQGRILPNPWDTMTPHLFFLGGTPGAMGGGDRGSSKSIRSSRHASERDVSVYEATKPDPHHQHLQGGMEDGAGVGPRTSQPNLRQGFHRPSAIVSDGFIPDPLHSHPNTPVIDAVPASGLVSASASALSLAGGGGGGGTGTGTGAIGLARTTTHEPAHEHEHDDLERHRPQSPFHHPLDDAVSEISRFSGRRSTFFGGHGAGQGHHYRGVDDRGSISSISSISSVSDDEGDDVGRGGHSRR</sequence>
<evidence type="ECO:0000313" key="1">
    <source>
        <dbReference type="EMBL" id="KAK1138311.1"/>
    </source>
</evidence>
<dbReference type="Proteomes" id="UP001177260">
    <property type="component" value="Unassembled WGS sequence"/>
</dbReference>
<name>A0ACC3ALF1_9EURO</name>
<dbReference type="EMBL" id="JAOPJF010000167">
    <property type="protein sequence ID" value="KAK1138311.1"/>
    <property type="molecule type" value="Genomic_DNA"/>
</dbReference>